<proteinExistence type="predicted"/>
<gene>
    <name evidence="1" type="ORF">GCM10023351_28830</name>
</gene>
<reference evidence="2" key="1">
    <citation type="journal article" date="2019" name="Int. J. Syst. Evol. Microbiol.">
        <title>The Global Catalogue of Microorganisms (GCM) 10K type strain sequencing project: providing services to taxonomists for standard genome sequencing and annotation.</title>
        <authorList>
            <consortium name="The Broad Institute Genomics Platform"/>
            <consortium name="The Broad Institute Genome Sequencing Center for Infectious Disease"/>
            <person name="Wu L."/>
            <person name="Ma J."/>
        </authorList>
    </citation>
    <scope>NUCLEOTIDE SEQUENCE [LARGE SCALE GENOMIC DNA]</scope>
    <source>
        <strain evidence="2">JCM 18537</strain>
    </source>
</reference>
<evidence type="ECO:0000313" key="1">
    <source>
        <dbReference type="EMBL" id="GAA4781839.1"/>
    </source>
</evidence>
<organism evidence="1 2">
    <name type="scientific">Microbacterium gilvum</name>
    <dbReference type="NCBI Taxonomy" id="1336204"/>
    <lineage>
        <taxon>Bacteria</taxon>
        <taxon>Bacillati</taxon>
        <taxon>Actinomycetota</taxon>
        <taxon>Actinomycetes</taxon>
        <taxon>Micrococcales</taxon>
        <taxon>Microbacteriaceae</taxon>
        <taxon>Microbacterium</taxon>
    </lineage>
</organism>
<keyword evidence="2" id="KW-1185">Reference proteome</keyword>
<dbReference type="EMBL" id="BAABKO010000005">
    <property type="protein sequence ID" value="GAA4781839.1"/>
    <property type="molecule type" value="Genomic_DNA"/>
</dbReference>
<evidence type="ECO:0000313" key="2">
    <source>
        <dbReference type="Proteomes" id="UP001501645"/>
    </source>
</evidence>
<protein>
    <submittedName>
        <fullName evidence="1">Uncharacterized protein</fullName>
    </submittedName>
</protein>
<accession>A0ABP9AJV8</accession>
<dbReference type="Proteomes" id="UP001501645">
    <property type="component" value="Unassembled WGS sequence"/>
</dbReference>
<dbReference type="RefSeq" id="WP_345440576.1">
    <property type="nucleotide sequence ID" value="NZ_BAABKO010000005.1"/>
</dbReference>
<name>A0ABP9AJV8_9MICO</name>
<sequence length="57" mass="5885">MPATPVPADAPRPSHRRTAVADPAYTALRIAAGSLVFLGTESTVSISTLHLAEADRG</sequence>
<comment type="caution">
    <text evidence="1">The sequence shown here is derived from an EMBL/GenBank/DDBJ whole genome shotgun (WGS) entry which is preliminary data.</text>
</comment>